<evidence type="ECO:0000313" key="3">
    <source>
        <dbReference type="Proteomes" id="UP000023152"/>
    </source>
</evidence>
<proteinExistence type="predicted"/>
<protein>
    <submittedName>
        <fullName evidence="2">Uncharacterized protein</fullName>
    </submittedName>
</protein>
<dbReference type="AlphaFoldDB" id="X6NXX9"/>
<name>X6NXX9_RETFI</name>
<accession>X6NXX9</accession>
<evidence type="ECO:0000256" key="1">
    <source>
        <dbReference type="SAM" id="MobiDB-lite"/>
    </source>
</evidence>
<keyword evidence="3" id="KW-1185">Reference proteome</keyword>
<evidence type="ECO:0000313" key="2">
    <source>
        <dbReference type="EMBL" id="ETO30738.1"/>
    </source>
</evidence>
<dbReference type="Proteomes" id="UP000023152">
    <property type="component" value="Unassembled WGS sequence"/>
</dbReference>
<sequence>MDIKKKGGDGLEQGAVAFGEDTTTNITNLEDEVNEYEFSDDAWLSDSQEHTPPPIEFEAATQSITVEPEQKNPSSEFETVKTAIEKEQDKPKDPFQLTMSVTDNAHQVFVKLTPEFVMSFFNIQKNRIIIF</sequence>
<feature type="region of interest" description="Disordered" evidence="1">
    <location>
        <begin position="1"/>
        <end position="26"/>
    </location>
</feature>
<organism evidence="2 3">
    <name type="scientific">Reticulomyxa filosa</name>
    <dbReference type="NCBI Taxonomy" id="46433"/>
    <lineage>
        <taxon>Eukaryota</taxon>
        <taxon>Sar</taxon>
        <taxon>Rhizaria</taxon>
        <taxon>Retaria</taxon>
        <taxon>Foraminifera</taxon>
        <taxon>Monothalamids</taxon>
        <taxon>Reticulomyxidae</taxon>
        <taxon>Reticulomyxa</taxon>
    </lineage>
</organism>
<gene>
    <name evidence="2" type="ORF">RFI_06386</name>
</gene>
<dbReference type="EMBL" id="ASPP01005339">
    <property type="protein sequence ID" value="ETO30738.1"/>
    <property type="molecule type" value="Genomic_DNA"/>
</dbReference>
<comment type="caution">
    <text evidence="2">The sequence shown here is derived from an EMBL/GenBank/DDBJ whole genome shotgun (WGS) entry which is preliminary data.</text>
</comment>
<reference evidence="2 3" key="1">
    <citation type="journal article" date="2013" name="Curr. Biol.">
        <title>The Genome of the Foraminiferan Reticulomyxa filosa.</title>
        <authorList>
            <person name="Glockner G."/>
            <person name="Hulsmann N."/>
            <person name="Schleicher M."/>
            <person name="Noegel A.A."/>
            <person name="Eichinger L."/>
            <person name="Gallinger C."/>
            <person name="Pawlowski J."/>
            <person name="Sierra R."/>
            <person name="Euteneuer U."/>
            <person name="Pillet L."/>
            <person name="Moustafa A."/>
            <person name="Platzer M."/>
            <person name="Groth M."/>
            <person name="Szafranski K."/>
            <person name="Schliwa M."/>
        </authorList>
    </citation>
    <scope>NUCLEOTIDE SEQUENCE [LARGE SCALE GENOMIC DNA]</scope>
</reference>